<evidence type="ECO:0000256" key="11">
    <source>
        <dbReference type="SAM" id="Phobius"/>
    </source>
</evidence>
<dbReference type="InterPro" id="IPR012338">
    <property type="entry name" value="Beta-lactam/transpept-like"/>
</dbReference>
<dbReference type="OrthoDB" id="9757901at2"/>
<feature type="domain" description="Penicillin-binding protein transpeptidase" evidence="12">
    <location>
        <begin position="345"/>
        <end position="666"/>
    </location>
</feature>
<keyword evidence="15" id="KW-1185">Reference proteome</keyword>
<evidence type="ECO:0000256" key="3">
    <source>
        <dbReference type="ARBA" id="ARBA00007171"/>
    </source>
</evidence>
<dbReference type="InterPro" id="IPR036138">
    <property type="entry name" value="PBP_dimer_sf"/>
</dbReference>
<dbReference type="GO" id="GO:0071972">
    <property type="term" value="F:peptidoglycan L,D-transpeptidase activity"/>
    <property type="evidence" value="ECO:0007669"/>
    <property type="project" value="TreeGrafter"/>
</dbReference>
<evidence type="ECO:0000256" key="10">
    <source>
        <dbReference type="ARBA" id="ARBA00023316"/>
    </source>
</evidence>
<evidence type="ECO:0008006" key="16">
    <source>
        <dbReference type="Google" id="ProtNLM"/>
    </source>
</evidence>
<dbReference type="GO" id="GO:0008360">
    <property type="term" value="P:regulation of cell shape"/>
    <property type="evidence" value="ECO:0007669"/>
    <property type="project" value="UniProtKB-KW"/>
</dbReference>
<dbReference type="STRING" id="52689.AKG39_08260"/>
<evidence type="ECO:0000259" key="13">
    <source>
        <dbReference type="Pfam" id="PF03717"/>
    </source>
</evidence>
<keyword evidence="5 11" id="KW-0812">Transmembrane</keyword>
<comment type="subcellular location">
    <subcellularLocation>
        <location evidence="2">Cell membrane</location>
    </subcellularLocation>
    <subcellularLocation>
        <location evidence="1">Membrane</location>
        <topology evidence="1">Single-pass membrane protein</topology>
    </subcellularLocation>
</comment>
<dbReference type="Pfam" id="PF00905">
    <property type="entry name" value="Transpeptidase"/>
    <property type="match status" value="1"/>
</dbReference>
<evidence type="ECO:0000256" key="2">
    <source>
        <dbReference type="ARBA" id="ARBA00004236"/>
    </source>
</evidence>
<evidence type="ECO:0000256" key="6">
    <source>
        <dbReference type="ARBA" id="ARBA00022960"/>
    </source>
</evidence>
<dbReference type="RefSeq" id="WP_050739909.1">
    <property type="nucleotide sequence ID" value="NZ_LGYO01000019.1"/>
</dbReference>
<evidence type="ECO:0000256" key="8">
    <source>
        <dbReference type="ARBA" id="ARBA00022989"/>
    </source>
</evidence>
<comment type="similarity">
    <text evidence="3">Belongs to the transpeptidase family.</text>
</comment>
<dbReference type="GO" id="GO:0008658">
    <property type="term" value="F:penicillin binding"/>
    <property type="evidence" value="ECO:0007669"/>
    <property type="project" value="InterPro"/>
</dbReference>
<protein>
    <recommendedName>
        <fullName evidence="16">Penicillin-binding protein</fullName>
    </recommendedName>
</protein>
<sequence>MIIRNEKLRYIFLKILIFIISGIFIFRLADLQLVNGEKYRKIADNNMVKQIETEAPRGTIYTSDMQILASNRIGYAVDISFINVDDSVLNASLLNLSGILLRHGEKIKDTFPINMDSDGNFAFSFDDADSEKKWKEKNGFTAEQMGFTARECFDKLCLEYGLTPEYTNEEARQIIVFREKFRDHSFSSWDPIRIATDIKRDTVYEIDANKESLVGVSVIDEPVRSYPFGTTAAHLLGYAGKISGDEYLENEDSDENYSLESTIGKTGLEVAFENELRGETGKEMTVIDYQGRPQYDIMDTNIAAIPGNSVVTTIDLEFQQAVEKALGDHLDYLQTSGAAPEAASGAAVVIDVNTGAVLAMTSMPTYDPNLFTTTISDEVWNSLNIPSDDPVFPRPLYNNSTLTALQPGSTFKPLMSVAALESGTITGETTFYCNGTDPHIPTFTCLGNHGSENVVDALRDSCNVFFYETGYNMGINPIVDYSEQFGLGNPTGIEIYETSGTLGGRDNKDDEWTDADTMNTSIGQGGSSFTPLQMANYIATLANGGSHYQAYLVEKILNNNEEIVFDHEPTLINQVKIDPENLALVKEGMKEVVTDGFAASYFYGFDHEDIGIAGKTGTAEYGDNSVENTSWFVCFTPYESPEIAVAVMIIQGETSSNAVPVAREIVDAYYALKPATDANITKEVTP</sequence>
<keyword evidence="9 11" id="KW-0472">Membrane</keyword>
<dbReference type="GO" id="GO:0009252">
    <property type="term" value="P:peptidoglycan biosynthetic process"/>
    <property type="evidence" value="ECO:0007669"/>
    <property type="project" value="UniProtKB-KW"/>
</dbReference>
<dbReference type="InterPro" id="IPR050515">
    <property type="entry name" value="Beta-lactam/transpept"/>
</dbReference>
<organism evidence="14 15">
    <name type="scientific">Acetobacterium bakii</name>
    <dbReference type="NCBI Taxonomy" id="52689"/>
    <lineage>
        <taxon>Bacteria</taxon>
        <taxon>Bacillati</taxon>
        <taxon>Bacillota</taxon>
        <taxon>Clostridia</taxon>
        <taxon>Eubacteriales</taxon>
        <taxon>Eubacteriaceae</taxon>
        <taxon>Acetobacterium</taxon>
    </lineage>
</organism>
<accession>A0A0L6U0W0</accession>
<dbReference type="Pfam" id="PF03717">
    <property type="entry name" value="PBP_dimer"/>
    <property type="match status" value="1"/>
</dbReference>
<comment type="caution">
    <text evidence="14">The sequence shown here is derived from an EMBL/GenBank/DDBJ whole genome shotgun (WGS) entry which is preliminary data.</text>
</comment>
<gene>
    <name evidence="14" type="ORF">AKG39_08260</name>
</gene>
<name>A0A0L6U0W0_9FIRM</name>
<dbReference type="SUPFAM" id="SSF56519">
    <property type="entry name" value="Penicillin binding protein dimerisation domain"/>
    <property type="match status" value="1"/>
</dbReference>
<dbReference type="Proteomes" id="UP000036873">
    <property type="component" value="Unassembled WGS sequence"/>
</dbReference>
<dbReference type="InterPro" id="IPR005311">
    <property type="entry name" value="PBP_dimer"/>
</dbReference>
<keyword evidence="7" id="KW-0573">Peptidoglycan synthesis</keyword>
<evidence type="ECO:0000256" key="7">
    <source>
        <dbReference type="ARBA" id="ARBA00022984"/>
    </source>
</evidence>
<reference evidence="15" key="1">
    <citation type="submission" date="2015-07" db="EMBL/GenBank/DDBJ databases">
        <title>Draft genome sequence of Acetobacterium bakii DSM 8293, a potential psychrophilic chemical producer through syngas fermentation.</title>
        <authorList>
            <person name="Song Y."/>
            <person name="Hwang S."/>
            <person name="Cho B.-K."/>
        </authorList>
    </citation>
    <scope>NUCLEOTIDE SEQUENCE [LARGE SCALE GENOMIC DNA]</scope>
    <source>
        <strain evidence="15">DSM 8239</strain>
    </source>
</reference>
<dbReference type="SUPFAM" id="SSF56601">
    <property type="entry name" value="beta-lactamase/transpeptidase-like"/>
    <property type="match status" value="1"/>
</dbReference>
<dbReference type="PANTHER" id="PTHR30627:SF2">
    <property type="entry name" value="PEPTIDOGLYCAN D,D-TRANSPEPTIDASE MRDA"/>
    <property type="match status" value="1"/>
</dbReference>
<evidence type="ECO:0000256" key="1">
    <source>
        <dbReference type="ARBA" id="ARBA00004167"/>
    </source>
</evidence>
<feature type="domain" description="Penicillin-binding protein dimerisation" evidence="13">
    <location>
        <begin position="53"/>
        <end position="293"/>
    </location>
</feature>
<evidence type="ECO:0000259" key="12">
    <source>
        <dbReference type="Pfam" id="PF00905"/>
    </source>
</evidence>
<dbReference type="Gene3D" id="1.10.10.1230">
    <property type="entry name" value="Penicillin-binding protein, N-terminal non-catalytic domain, head sub-domain"/>
    <property type="match status" value="1"/>
</dbReference>
<dbReference type="EMBL" id="LGYO01000019">
    <property type="protein sequence ID" value="KNZ42149.1"/>
    <property type="molecule type" value="Genomic_DNA"/>
</dbReference>
<keyword evidence="4" id="KW-1003">Cell membrane</keyword>
<dbReference type="PANTHER" id="PTHR30627">
    <property type="entry name" value="PEPTIDOGLYCAN D,D-TRANSPEPTIDASE"/>
    <property type="match status" value="1"/>
</dbReference>
<dbReference type="Gene3D" id="3.90.1310.10">
    <property type="entry name" value="Penicillin-binding protein 2a (Domain 2)"/>
    <property type="match status" value="1"/>
</dbReference>
<keyword evidence="10" id="KW-0961">Cell wall biogenesis/degradation</keyword>
<proteinExistence type="inferred from homology"/>
<dbReference type="GO" id="GO:0005886">
    <property type="term" value="C:plasma membrane"/>
    <property type="evidence" value="ECO:0007669"/>
    <property type="project" value="UniProtKB-SubCell"/>
</dbReference>
<dbReference type="InterPro" id="IPR001460">
    <property type="entry name" value="PCN-bd_Tpept"/>
</dbReference>
<dbReference type="PATRIC" id="fig|52689.4.peg.783"/>
<evidence type="ECO:0000313" key="14">
    <source>
        <dbReference type="EMBL" id="KNZ42149.1"/>
    </source>
</evidence>
<feature type="transmembrane region" description="Helical" evidence="11">
    <location>
        <begin position="12"/>
        <end position="29"/>
    </location>
</feature>
<evidence type="ECO:0000256" key="5">
    <source>
        <dbReference type="ARBA" id="ARBA00022692"/>
    </source>
</evidence>
<dbReference type="Gene3D" id="3.40.710.10">
    <property type="entry name" value="DD-peptidase/beta-lactamase superfamily"/>
    <property type="match status" value="1"/>
</dbReference>
<evidence type="ECO:0000256" key="9">
    <source>
        <dbReference type="ARBA" id="ARBA00023136"/>
    </source>
</evidence>
<keyword evidence="6" id="KW-0133">Cell shape</keyword>
<dbReference type="AlphaFoldDB" id="A0A0L6U0W0"/>
<dbReference type="GO" id="GO:0071555">
    <property type="term" value="P:cell wall organization"/>
    <property type="evidence" value="ECO:0007669"/>
    <property type="project" value="UniProtKB-KW"/>
</dbReference>
<evidence type="ECO:0000313" key="15">
    <source>
        <dbReference type="Proteomes" id="UP000036873"/>
    </source>
</evidence>
<evidence type="ECO:0000256" key="4">
    <source>
        <dbReference type="ARBA" id="ARBA00022475"/>
    </source>
</evidence>
<keyword evidence="8 11" id="KW-1133">Transmembrane helix</keyword>